<dbReference type="EMBL" id="CP050899">
    <property type="protein sequence ID" value="QIX24098.1"/>
    <property type="molecule type" value="Genomic_DNA"/>
</dbReference>
<sequence>MTFPDDIELAVALYMADKALPRHIAIAELVKSVLEDTGYLPGGEGRPPEVVDGQSSGDYVQYRTYLDGDT</sequence>
<organism evidence="1 2">
    <name type="scientific">Agrobacterium pusense</name>
    <dbReference type="NCBI Taxonomy" id="648995"/>
    <lineage>
        <taxon>Bacteria</taxon>
        <taxon>Pseudomonadati</taxon>
        <taxon>Pseudomonadota</taxon>
        <taxon>Alphaproteobacteria</taxon>
        <taxon>Hyphomicrobiales</taxon>
        <taxon>Rhizobiaceae</taxon>
        <taxon>Rhizobium/Agrobacterium group</taxon>
        <taxon>Agrobacterium</taxon>
    </lineage>
</organism>
<evidence type="ECO:0000313" key="1">
    <source>
        <dbReference type="EMBL" id="QIX24098.1"/>
    </source>
</evidence>
<dbReference type="Proteomes" id="UP000500870">
    <property type="component" value="Chromosome 3"/>
</dbReference>
<proteinExistence type="predicted"/>
<protein>
    <submittedName>
        <fullName evidence="1">Uncharacterized protein</fullName>
    </submittedName>
</protein>
<evidence type="ECO:0000313" key="2">
    <source>
        <dbReference type="Proteomes" id="UP000500870"/>
    </source>
</evidence>
<reference evidence="1 2" key="1">
    <citation type="submission" date="2020-04" db="EMBL/GenBank/DDBJ databases">
        <title>FDA dAtabase for Regulatory Grade micrObial Sequences (FDA-ARGOS): Supporting development and validation of Infectious Disease Dx tests.</title>
        <authorList>
            <person name="Sciortino C."/>
            <person name="Tallon L."/>
            <person name="Sadzewicz L."/>
            <person name="Vavikolanu K."/>
            <person name="Mehta A."/>
            <person name="Aluvathingal J."/>
            <person name="Nadendla S."/>
            <person name="Nandy P."/>
            <person name="Geyer C."/>
            <person name="Yan Y."/>
            <person name="Sichtig H."/>
        </authorList>
    </citation>
    <scope>NUCLEOTIDE SEQUENCE [LARGE SCALE GENOMIC DNA]</scope>
    <source>
        <strain evidence="1 2">FDAARGOS_633</strain>
    </source>
</reference>
<name>A0A1L9CR21_9HYPH</name>
<accession>A0A1L9CR21</accession>
<dbReference type="RefSeq" id="WP_035207316.1">
    <property type="nucleotide sequence ID" value="NZ_CP039895.1"/>
</dbReference>
<gene>
    <name evidence="1" type="ORF">FOB41_23620</name>
</gene>
<dbReference type="AlphaFoldDB" id="A0A1L9CR21"/>